<name>A0A316U1I5_9BASI</name>
<dbReference type="RefSeq" id="XP_025346220.1">
    <property type="nucleotide sequence ID" value="XM_025489892.1"/>
</dbReference>
<comment type="subcellular location">
    <subcellularLocation>
        <location evidence="1">Nucleus</location>
        <location evidence="1">Nucleolus</location>
    </subcellularLocation>
</comment>
<feature type="compositionally biased region" description="Basic and acidic residues" evidence="6">
    <location>
        <begin position="175"/>
        <end position="196"/>
    </location>
</feature>
<dbReference type="PANTHER" id="PTHR13028">
    <property type="entry name" value="RRNA PROCESSING PROTEIN EBNA1-BINDING PROTEIN-RELATED"/>
    <property type="match status" value="1"/>
</dbReference>
<feature type="region of interest" description="Disordered" evidence="6">
    <location>
        <begin position="1"/>
        <end position="55"/>
    </location>
</feature>
<comment type="similarity">
    <text evidence="2">Belongs to the EBP2 family.</text>
</comment>
<dbReference type="OrthoDB" id="443772at2759"/>
<evidence type="ECO:0000313" key="7">
    <source>
        <dbReference type="EMBL" id="PWN19060.1"/>
    </source>
</evidence>
<feature type="non-terminal residue" evidence="7">
    <location>
        <position position="1"/>
    </location>
</feature>
<feature type="compositionally biased region" description="Low complexity" evidence="6">
    <location>
        <begin position="38"/>
        <end position="47"/>
    </location>
</feature>
<dbReference type="AlphaFoldDB" id="A0A316U1I5"/>
<dbReference type="GO" id="GO:0005730">
    <property type="term" value="C:nucleolus"/>
    <property type="evidence" value="ECO:0007669"/>
    <property type="project" value="UniProtKB-SubCell"/>
</dbReference>
<keyword evidence="3" id="KW-0690">Ribosome biogenesis</keyword>
<dbReference type="InterPro" id="IPR008610">
    <property type="entry name" value="Ebp2"/>
</dbReference>
<dbReference type="STRING" id="1684307.A0A316U1I5"/>
<sequence>EEDEDEDDEMDEDFEDEDSEDEGMDEDEDDDDDDDASISDASDASAEGTSERGLKRLIEALGEDGLDEDELAELAALQDGEDKQGAAADDDLKRELVFYKQALSAAQLGRQKVLAAGMPFSRPDDFFAEMVKSDSHMERVRQTLLDERAGIKASEEAKRQRELKKFGKKVQVQKGLERQKNKKEMEEKIEGLKRSE</sequence>
<evidence type="ECO:0000256" key="5">
    <source>
        <dbReference type="ARBA" id="ARBA00023242"/>
    </source>
</evidence>
<evidence type="ECO:0000256" key="3">
    <source>
        <dbReference type="ARBA" id="ARBA00022517"/>
    </source>
</evidence>
<dbReference type="Proteomes" id="UP000245942">
    <property type="component" value="Unassembled WGS sequence"/>
</dbReference>
<dbReference type="GO" id="GO:0030687">
    <property type="term" value="C:preribosome, large subunit precursor"/>
    <property type="evidence" value="ECO:0007669"/>
    <property type="project" value="TreeGrafter"/>
</dbReference>
<dbReference type="GeneID" id="37011626"/>
<dbReference type="GO" id="GO:0006364">
    <property type="term" value="P:rRNA processing"/>
    <property type="evidence" value="ECO:0007669"/>
    <property type="project" value="TreeGrafter"/>
</dbReference>
<feature type="compositionally biased region" description="Acidic residues" evidence="6">
    <location>
        <begin position="1"/>
        <end position="37"/>
    </location>
</feature>
<feature type="non-terminal residue" evidence="7">
    <location>
        <position position="196"/>
    </location>
</feature>
<proteinExistence type="inferred from homology"/>
<evidence type="ECO:0000313" key="8">
    <source>
        <dbReference type="Proteomes" id="UP000245942"/>
    </source>
</evidence>
<evidence type="ECO:0000256" key="6">
    <source>
        <dbReference type="SAM" id="MobiDB-lite"/>
    </source>
</evidence>
<keyword evidence="4" id="KW-0175">Coiled coil</keyword>
<dbReference type="GO" id="GO:0034399">
    <property type="term" value="C:nuclear periphery"/>
    <property type="evidence" value="ECO:0007669"/>
    <property type="project" value="TreeGrafter"/>
</dbReference>
<dbReference type="PANTHER" id="PTHR13028:SF0">
    <property type="entry name" value="RRNA-PROCESSING PROTEIN EBP2-RELATED"/>
    <property type="match status" value="1"/>
</dbReference>
<dbReference type="Pfam" id="PF05890">
    <property type="entry name" value="Ebp2"/>
    <property type="match status" value="1"/>
</dbReference>
<reference evidence="7 8" key="1">
    <citation type="journal article" date="2018" name="Mol. Biol. Evol.">
        <title>Broad Genomic Sampling Reveals a Smut Pathogenic Ancestry of the Fungal Clade Ustilaginomycotina.</title>
        <authorList>
            <person name="Kijpornyongpan T."/>
            <person name="Mondo S.J."/>
            <person name="Barry K."/>
            <person name="Sandor L."/>
            <person name="Lee J."/>
            <person name="Lipzen A."/>
            <person name="Pangilinan J."/>
            <person name="LaButti K."/>
            <person name="Hainaut M."/>
            <person name="Henrissat B."/>
            <person name="Grigoriev I.V."/>
            <person name="Spatafora J.W."/>
            <person name="Aime M.C."/>
        </authorList>
    </citation>
    <scope>NUCLEOTIDE SEQUENCE [LARGE SCALE GENOMIC DNA]</scope>
    <source>
        <strain evidence="7 8">MCA 4718</strain>
    </source>
</reference>
<accession>A0A316U1I5</accession>
<keyword evidence="5" id="KW-0539">Nucleus</keyword>
<organism evidence="7 8">
    <name type="scientific">Pseudomicrostroma glucosiphilum</name>
    <dbReference type="NCBI Taxonomy" id="1684307"/>
    <lineage>
        <taxon>Eukaryota</taxon>
        <taxon>Fungi</taxon>
        <taxon>Dikarya</taxon>
        <taxon>Basidiomycota</taxon>
        <taxon>Ustilaginomycotina</taxon>
        <taxon>Exobasidiomycetes</taxon>
        <taxon>Microstromatales</taxon>
        <taxon>Microstromatales incertae sedis</taxon>
        <taxon>Pseudomicrostroma</taxon>
    </lineage>
</organism>
<evidence type="ECO:0000256" key="1">
    <source>
        <dbReference type="ARBA" id="ARBA00004604"/>
    </source>
</evidence>
<protein>
    <submittedName>
        <fullName evidence="7">Ebp2-domain-containing protein</fullName>
    </submittedName>
</protein>
<dbReference type="GO" id="GO:0042273">
    <property type="term" value="P:ribosomal large subunit biogenesis"/>
    <property type="evidence" value="ECO:0007669"/>
    <property type="project" value="TreeGrafter"/>
</dbReference>
<gene>
    <name evidence="7" type="ORF">BCV69DRAFT_234638</name>
</gene>
<evidence type="ECO:0000256" key="2">
    <source>
        <dbReference type="ARBA" id="ARBA00007336"/>
    </source>
</evidence>
<keyword evidence="8" id="KW-1185">Reference proteome</keyword>
<dbReference type="EMBL" id="KZ819333">
    <property type="protein sequence ID" value="PWN19060.1"/>
    <property type="molecule type" value="Genomic_DNA"/>
</dbReference>
<evidence type="ECO:0000256" key="4">
    <source>
        <dbReference type="ARBA" id="ARBA00023054"/>
    </source>
</evidence>
<feature type="region of interest" description="Disordered" evidence="6">
    <location>
        <begin position="162"/>
        <end position="196"/>
    </location>
</feature>